<gene>
    <name evidence="1" type="ORF">UFOVP137_28</name>
</gene>
<organism evidence="1">
    <name type="scientific">uncultured Caudovirales phage</name>
    <dbReference type="NCBI Taxonomy" id="2100421"/>
    <lineage>
        <taxon>Viruses</taxon>
        <taxon>Duplodnaviria</taxon>
        <taxon>Heunggongvirae</taxon>
        <taxon>Uroviricota</taxon>
        <taxon>Caudoviricetes</taxon>
        <taxon>Peduoviridae</taxon>
        <taxon>Maltschvirus</taxon>
        <taxon>Maltschvirus maltsch</taxon>
    </lineage>
</organism>
<proteinExistence type="predicted"/>
<name>A0A6J5LG33_9CAUD</name>
<dbReference type="Pfam" id="PF21628">
    <property type="entry name" value="Gp10-like"/>
    <property type="match status" value="1"/>
</dbReference>
<protein>
    <submittedName>
        <fullName evidence="1">Uncharacterized protein</fullName>
    </submittedName>
</protein>
<dbReference type="EMBL" id="LR796255">
    <property type="protein sequence ID" value="CAB4131910.1"/>
    <property type="molecule type" value="Genomic_DNA"/>
</dbReference>
<reference evidence="1" key="1">
    <citation type="submission" date="2020-04" db="EMBL/GenBank/DDBJ databases">
        <authorList>
            <person name="Chiriac C."/>
            <person name="Salcher M."/>
            <person name="Ghai R."/>
            <person name="Kavagutti S V."/>
        </authorList>
    </citation>
    <scope>NUCLEOTIDE SEQUENCE</scope>
</reference>
<evidence type="ECO:0000313" key="1">
    <source>
        <dbReference type="EMBL" id="CAB4131910.1"/>
    </source>
</evidence>
<accession>A0A6J5LG33</accession>
<sequence>MVNLKEIQEHREAEYSQPSMYSYGTSIDLDGEVIEALGLNGQLAAGQKVTIQAIGVVVRRSEELEAGDDSGGKDTNVCIQLTDIDVKQSGKPNTQAAATMLYGDDD</sequence>
<dbReference type="InterPro" id="IPR049302">
    <property type="entry name" value="Gp10-like"/>
</dbReference>